<keyword evidence="3" id="KW-0472">Membrane</keyword>
<dbReference type="PANTHER" id="PTHR19957:SF216">
    <property type="entry name" value="T-SNARE COILED-COIL HOMOLOGY DOMAIN-CONTAINING PROTEIN"/>
    <property type="match status" value="1"/>
</dbReference>
<feature type="transmembrane region" description="Helical" evidence="3">
    <location>
        <begin position="237"/>
        <end position="259"/>
    </location>
</feature>
<sequence>MDFNKISQLLNEINDITQNIRKKKTVISTSSDSVDFRQGISKLIENGKSKINQGKSLFQQNYDRVDKPKVTKLTKQFNDLVKEFEVESTSIIDLQLKNAIGTGGRSGSLSINNRDDSSRSGSFAGRVQILSPPPQQQKQQYTTQSHIQLENLEITLSNAEPVEELIINEYNAEVKNLVTELTAIRDIAKDLEVITAEQREGLNAANTNIEVGKMDVEVGNQQLSQAYKYNTSRRKKIIILIILILIVIGLVVGLCVGLLKK</sequence>
<dbReference type="InterPro" id="IPR045242">
    <property type="entry name" value="Syntaxin"/>
</dbReference>
<dbReference type="GO" id="GO:0000149">
    <property type="term" value="F:SNARE binding"/>
    <property type="evidence" value="ECO:0007669"/>
    <property type="project" value="TreeGrafter"/>
</dbReference>
<dbReference type="EMBL" id="AJWJ01000731">
    <property type="protein sequence ID" value="KAF2069155.1"/>
    <property type="molecule type" value="Genomic_DNA"/>
</dbReference>
<dbReference type="SUPFAM" id="SSF58038">
    <property type="entry name" value="SNARE fusion complex"/>
    <property type="match status" value="1"/>
</dbReference>
<dbReference type="Pfam" id="PF05739">
    <property type="entry name" value="SNARE"/>
    <property type="match status" value="1"/>
</dbReference>
<keyword evidence="3" id="KW-0812">Transmembrane</keyword>
<dbReference type="GO" id="GO:0005484">
    <property type="term" value="F:SNAP receptor activity"/>
    <property type="evidence" value="ECO:0007669"/>
    <property type="project" value="TreeGrafter"/>
</dbReference>
<dbReference type="Proteomes" id="UP000695562">
    <property type="component" value="Unassembled WGS sequence"/>
</dbReference>
<reference evidence="5" key="1">
    <citation type="submission" date="2020-01" db="EMBL/GenBank/DDBJ databases">
        <title>Development of genomics and gene disruption for Polysphondylium violaceum indicates a role for the polyketide synthase stlB in stalk morphogenesis.</title>
        <authorList>
            <person name="Narita B."/>
            <person name="Kawabe Y."/>
            <person name="Kin K."/>
            <person name="Saito T."/>
            <person name="Gibbs R."/>
            <person name="Kuspa A."/>
            <person name="Muzny D."/>
            <person name="Queller D."/>
            <person name="Richards S."/>
            <person name="Strassman J."/>
            <person name="Sucgang R."/>
            <person name="Worley K."/>
            <person name="Schaap P."/>
        </authorList>
    </citation>
    <scope>NUCLEOTIDE SEQUENCE</scope>
    <source>
        <strain evidence="5">QSvi11</strain>
    </source>
</reference>
<keyword evidence="6" id="KW-1185">Reference proteome</keyword>
<dbReference type="Pfam" id="PF14523">
    <property type="entry name" value="Syntaxin_2"/>
    <property type="match status" value="1"/>
</dbReference>
<evidence type="ECO:0000313" key="5">
    <source>
        <dbReference type="EMBL" id="KAF2069155.1"/>
    </source>
</evidence>
<keyword evidence="3" id="KW-1133">Transmembrane helix</keyword>
<evidence type="ECO:0000256" key="2">
    <source>
        <dbReference type="SAM" id="MobiDB-lite"/>
    </source>
</evidence>
<protein>
    <recommendedName>
        <fullName evidence="4">t-SNARE coiled-coil homology domain-containing protein</fullName>
    </recommendedName>
</protein>
<name>A0A8J4PLM8_9MYCE</name>
<dbReference type="GO" id="GO:0006888">
    <property type="term" value="P:endoplasmic reticulum to Golgi vesicle-mediated transport"/>
    <property type="evidence" value="ECO:0007669"/>
    <property type="project" value="TreeGrafter"/>
</dbReference>
<accession>A0A8J4PLM8</accession>
<organism evidence="5 6">
    <name type="scientific">Polysphondylium violaceum</name>
    <dbReference type="NCBI Taxonomy" id="133409"/>
    <lineage>
        <taxon>Eukaryota</taxon>
        <taxon>Amoebozoa</taxon>
        <taxon>Evosea</taxon>
        <taxon>Eumycetozoa</taxon>
        <taxon>Dictyostelia</taxon>
        <taxon>Dictyosteliales</taxon>
        <taxon>Dictyosteliaceae</taxon>
        <taxon>Polysphondylium</taxon>
    </lineage>
</organism>
<evidence type="ECO:0000256" key="1">
    <source>
        <dbReference type="ARBA" id="ARBA00009063"/>
    </source>
</evidence>
<feature type="domain" description="T-SNARE coiled-coil homology" evidence="4">
    <location>
        <begin position="164"/>
        <end position="226"/>
    </location>
</feature>
<evidence type="ECO:0000259" key="4">
    <source>
        <dbReference type="PROSITE" id="PS50192"/>
    </source>
</evidence>
<dbReference type="InterPro" id="IPR010989">
    <property type="entry name" value="SNARE"/>
</dbReference>
<evidence type="ECO:0000256" key="3">
    <source>
        <dbReference type="SAM" id="Phobius"/>
    </source>
</evidence>
<dbReference type="GO" id="GO:0000139">
    <property type="term" value="C:Golgi membrane"/>
    <property type="evidence" value="ECO:0007669"/>
    <property type="project" value="TreeGrafter"/>
</dbReference>
<dbReference type="PROSITE" id="PS50192">
    <property type="entry name" value="T_SNARE"/>
    <property type="match status" value="1"/>
</dbReference>
<dbReference type="SUPFAM" id="SSF47661">
    <property type="entry name" value="t-snare proteins"/>
    <property type="match status" value="1"/>
</dbReference>
<dbReference type="GO" id="GO:0006886">
    <property type="term" value="P:intracellular protein transport"/>
    <property type="evidence" value="ECO:0007669"/>
    <property type="project" value="TreeGrafter"/>
</dbReference>
<dbReference type="AlphaFoldDB" id="A0A8J4PLM8"/>
<comment type="caution">
    <text evidence="5">The sequence shown here is derived from an EMBL/GenBank/DDBJ whole genome shotgun (WGS) entry which is preliminary data.</text>
</comment>
<dbReference type="PANTHER" id="PTHR19957">
    <property type="entry name" value="SYNTAXIN"/>
    <property type="match status" value="1"/>
</dbReference>
<dbReference type="OrthoDB" id="19665at2759"/>
<dbReference type="InterPro" id="IPR000727">
    <property type="entry name" value="T_SNARE_dom"/>
</dbReference>
<evidence type="ECO:0000313" key="6">
    <source>
        <dbReference type="Proteomes" id="UP000695562"/>
    </source>
</evidence>
<proteinExistence type="inferred from homology"/>
<dbReference type="GO" id="GO:0031201">
    <property type="term" value="C:SNARE complex"/>
    <property type="evidence" value="ECO:0007669"/>
    <property type="project" value="TreeGrafter"/>
</dbReference>
<feature type="region of interest" description="Disordered" evidence="2">
    <location>
        <begin position="105"/>
        <end position="143"/>
    </location>
</feature>
<dbReference type="GO" id="GO:0006906">
    <property type="term" value="P:vesicle fusion"/>
    <property type="evidence" value="ECO:0007669"/>
    <property type="project" value="TreeGrafter"/>
</dbReference>
<comment type="similarity">
    <text evidence="1">Belongs to the syntaxin family.</text>
</comment>
<gene>
    <name evidence="5" type="ORF">CYY_009524</name>
</gene>
<dbReference type="InterPro" id="IPR006011">
    <property type="entry name" value="Syntaxin_N"/>
</dbReference>
<dbReference type="GO" id="GO:0048278">
    <property type="term" value="P:vesicle docking"/>
    <property type="evidence" value="ECO:0007669"/>
    <property type="project" value="TreeGrafter"/>
</dbReference>
<dbReference type="Gene3D" id="1.20.5.110">
    <property type="match status" value="1"/>
</dbReference>